<sequence length="297" mass="31929">MNAPISPADQFGLLVGGIEEASKNARSILFALVATASYVLLALLPGARAGGVVSLPVIDANVPDAYFFVVAPVLILVLFTYLHIYLHQLQTRLIRFYQICDGKSWTVEPTLLLYPWLFVFGRSGRGDNLLQKAVALLVVWWVAPLVELVIWANFVGQESIVSLVPLACVGLSLLAGSHSRAKSMSRRGLSLVAGVQTALTVVTVSSVSTLRNRLGLSGLWDKFRVVLESADAANVSSVIALGLVGFSASLLLKRLTRPSAVPLERFTPPTPEQELASLGLSPPRPVSPPKGRRRGQD</sequence>
<evidence type="ECO:0000256" key="2">
    <source>
        <dbReference type="SAM" id="Phobius"/>
    </source>
</evidence>
<keyword evidence="2" id="KW-1133">Transmembrane helix</keyword>
<accession>A0ABU3BUG7</accession>
<organism evidence="3 4">
    <name type="scientific">Rubrivirga litoralis</name>
    <dbReference type="NCBI Taxonomy" id="3075598"/>
    <lineage>
        <taxon>Bacteria</taxon>
        <taxon>Pseudomonadati</taxon>
        <taxon>Rhodothermota</taxon>
        <taxon>Rhodothermia</taxon>
        <taxon>Rhodothermales</taxon>
        <taxon>Rubricoccaceae</taxon>
        <taxon>Rubrivirga</taxon>
    </lineage>
</organism>
<feature type="transmembrane region" description="Helical" evidence="2">
    <location>
        <begin position="230"/>
        <end position="252"/>
    </location>
</feature>
<protein>
    <submittedName>
        <fullName evidence="3">Uncharacterized protein</fullName>
    </submittedName>
</protein>
<feature type="transmembrane region" description="Helical" evidence="2">
    <location>
        <begin position="189"/>
        <end position="210"/>
    </location>
</feature>
<evidence type="ECO:0000313" key="4">
    <source>
        <dbReference type="Proteomes" id="UP001267426"/>
    </source>
</evidence>
<dbReference type="EMBL" id="JAVRHT010000043">
    <property type="protein sequence ID" value="MDT0632934.1"/>
    <property type="molecule type" value="Genomic_DNA"/>
</dbReference>
<feature type="transmembrane region" description="Helical" evidence="2">
    <location>
        <begin position="160"/>
        <end position="177"/>
    </location>
</feature>
<dbReference type="Proteomes" id="UP001267426">
    <property type="component" value="Unassembled WGS sequence"/>
</dbReference>
<name>A0ABU3BUG7_9BACT</name>
<keyword evidence="2" id="KW-0812">Transmembrane</keyword>
<proteinExistence type="predicted"/>
<evidence type="ECO:0000256" key="1">
    <source>
        <dbReference type="SAM" id="MobiDB-lite"/>
    </source>
</evidence>
<feature type="region of interest" description="Disordered" evidence="1">
    <location>
        <begin position="263"/>
        <end position="297"/>
    </location>
</feature>
<reference evidence="3 4" key="1">
    <citation type="submission" date="2023-09" db="EMBL/GenBank/DDBJ databases">
        <authorList>
            <person name="Rey-Velasco X."/>
        </authorList>
    </citation>
    <scope>NUCLEOTIDE SEQUENCE [LARGE SCALE GENOMIC DNA]</scope>
    <source>
        <strain evidence="3 4">F394</strain>
    </source>
</reference>
<gene>
    <name evidence="3" type="ORF">RM540_14345</name>
</gene>
<keyword evidence="2" id="KW-0472">Membrane</keyword>
<comment type="caution">
    <text evidence="3">The sequence shown here is derived from an EMBL/GenBank/DDBJ whole genome shotgun (WGS) entry which is preliminary data.</text>
</comment>
<evidence type="ECO:0000313" key="3">
    <source>
        <dbReference type="EMBL" id="MDT0632934.1"/>
    </source>
</evidence>
<feature type="transmembrane region" description="Helical" evidence="2">
    <location>
        <begin position="65"/>
        <end position="86"/>
    </location>
</feature>
<feature type="transmembrane region" description="Helical" evidence="2">
    <location>
        <begin position="28"/>
        <end position="45"/>
    </location>
</feature>
<dbReference type="RefSeq" id="WP_311665327.1">
    <property type="nucleotide sequence ID" value="NZ_JAVRHT010000043.1"/>
</dbReference>
<feature type="transmembrane region" description="Helical" evidence="2">
    <location>
        <begin position="133"/>
        <end position="154"/>
    </location>
</feature>
<keyword evidence="4" id="KW-1185">Reference proteome</keyword>